<sequence>MNNEDLVCRDIYNDVNAFLQIFLRNFIIFSTQKCVLVSEKAVSVGVQSALRRRVRRLEANARVCGQASMCPLVLKVGRPS</sequence>
<protein>
    <submittedName>
        <fullName evidence="1">Uncharacterized protein</fullName>
    </submittedName>
</protein>
<accession>A0A1M6XQH8</accession>
<gene>
    <name evidence="1" type="ORF">SAMN04488087_2669</name>
</gene>
<dbReference type="AlphaFoldDB" id="A0A1M6XQH8"/>
<evidence type="ECO:0000313" key="1">
    <source>
        <dbReference type="EMBL" id="SHL08221.1"/>
    </source>
</evidence>
<keyword evidence="2" id="KW-1185">Reference proteome</keyword>
<dbReference type="Proteomes" id="UP000185812">
    <property type="component" value="Unassembled WGS sequence"/>
</dbReference>
<organism evidence="1 2">
    <name type="scientific">Rhodothermus profundi</name>
    <dbReference type="NCBI Taxonomy" id="633813"/>
    <lineage>
        <taxon>Bacteria</taxon>
        <taxon>Pseudomonadati</taxon>
        <taxon>Rhodothermota</taxon>
        <taxon>Rhodothermia</taxon>
        <taxon>Rhodothermales</taxon>
        <taxon>Rhodothermaceae</taxon>
        <taxon>Rhodothermus</taxon>
    </lineage>
</organism>
<proteinExistence type="predicted"/>
<evidence type="ECO:0000313" key="2">
    <source>
        <dbReference type="Proteomes" id="UP000185812"/>
    </source>
</evidence>
<reference evidence="2" key="1">
    <citation type="submission" date="2016-11" db="EMBL/GenBank/DDBJ databases">
        <authorList>
            <person name="Varghese N."/>
            <person name="Submissions S."/>
        </authorList>
    </citation>
    <scope>NUCLEOTIDE SEQUENCE [LARGE SCALE GENOMIC DNA]</scope>
    <source>
        <strain evidence="2">DSM 22212</strain>
    </source>
</reference>
<name>A0A1M6XQH8_9BACT</name>
<dbReference type="EMBL" id="FRAU01000012">
    <property type="protein sequence ID" value="SHL08221.1"/>
    <property type="molecule type" value="Genomic_DNA"/>
</dbReference>